<organism evidence="3 4">
    <name type="scientific">candidate division WOR-1 bacterium RIFOXYB2_FULL_37_13</name>
    <dbReference type="NCBI Taxonomy" id="1802579"/>
    <lineage>
        <taxon>Bacteria</taxon>
        <taxon>Bacillati</taxon>
        <taxon>Saganbacteria</taxon>
    </lineage>
</organism>
<dbReference type="PANTHER" id="PTHR43308">
    <property type="entry name" value="OUTER MEMBRANE PROTEIN ALPHA-RELATED"/>
    <property type="match status" value="1"/>
</dbReference>
<dbReference type="PANTHER" id="PTHR43308:SF5">
    <property type="entry name" value="S-LAYER PROTEIN _ PEPTIDOGLYCAN ENDO-BETA-N-ACETYLGLUCOSAMINIDASE"/>
    <property type="match status" value="1"/>
</dbReference>
<gene>
    <name evidence="3" type="ORF">A2310_08615</name>
</gene>
<keyword evidence="1" id="KW-1133">Transmembrane helix</keyword>
<sequence length="587" mass="64416">MLSKNRKLVNFSLRLLFSRSTTVTPSHLATLTSSAIITATMKKIFVVILLLVSFSVVSWAISADLGEVGVGARPLSLGKAYVGYAQDASAIFLNPAGLAEIPKLSLVSMTGKMLEDITYVSFGISNPTPFMTFGFGFISAATSGIPLTTITTTTTEIVVNQYGATDYSSSLMYFSFAKPFFGNMSFGGNAKIFYQGFSDTSASLEGGSGYGTDLDMGLKWNARKGIDFGLTAQNLLPMSNGGKFTWGTGREEGIPATFKLGSSILLLGEKGLRQYKDQNLLLNVDLEMSNNSIPSVWHAGVEWWINKIFALRGGVDQTPKATEAGVGIENNLTAGVGLKYKGFSFDYAYHQYGEITQNAAHFFSIGFLNEKEPFNAKEMLKSEVFTTQLKKTENLKAFLDVSDNYWAKDPIKYLATLGIIDGYPDNTFRPEQPLTRGELAALLVKAKGLEIDKSVNEDIFADVDKDHWAAPYVKAVVAKKYMSGYENGKFKPWKIITRDEAVVVLSKFAGLIIPETLSANPYNDVKKNNWAARYISAAKNAGLLEYLSVGEFEPNRAFTRAEAAEIISKMKFAKERIQKELFKKSTT</sequence>
<accession>A0A1F4SVJ1</accession>
<dbReference type="InterPro" id="IPR051465">
    <property type="entry name" value="Cell_Envelope_Struct_Comp"/>
</dbReference>
<dbReference type="PROSITE" id="PS51272">
    <property type="entry name" value="SLH"/>
    <property type="match status" value="3"/>
</dbReference>
<name>A0A1F4SVJ1_UNCSA</name>
<feature type="domain" description="SLH" evidence="2">
    <location>
        <begin position="394"/>
        <end position="457"/>
    </location>
</feature>
<dbReference type="Pfam" id="PF00395">
    <property type="entry name" value="SLH"/>
    <property type="match status" value="3"/>
</dbReference>
<keyword evidence="1" id="KW-0472">Membrane</keyword>
<dbReference type="EMBL" id="MEUB01000009">
    <property type="protein sequence ID" value="OGC24452.1"/>
    <property type="molecule type" value="Genomic_DNA"/>
</dbReference>
<keyword evidence="1" id="KW-0812">Transmembrane</keyword>
<feature type="transmembrane region" description="Helical" evidence="1">
    <location>
        <begin position="44"/>
        <end position="61"/>
    </location>
</feature>
<proteinExistence type="predicted"/>
<reference evidence="3 4" key="1">
    <citation type="journal article" date="2016" name="Nat. Commun.">
        <title>Thousands of microbial genomes shed light on interconnected biogeochemical processes in an aquifer system.</title>
        <authorList>
            <person name="Anantharaman K."/>
            <person name="Brown C.T."/>
            <person name="Hug L.A."/>
            <person name="Sharon I."/>
            <person name="Castelle C.J."/>
            <person name="Probst A.J."/>
            <person name="Thomas B.C."/>
            <person name="Singh A."/>
            <person name="Wilkins M.J."/>
            <person name="Karaoz U."/>
            <person name="Brodie E.L."/>
            <person name="Williams K.H."/>
            <person name="Hubbard S.S."/>
            <person name="Banfield J.F."/>
        </authorList>
    </citation>
    <scope>NUCLEOTIDE SEQUENCE [LARGE SCALE GENOMIC DNA]</scope>
</reference>
<feature type="domain" description="SLH" evidence="2">
    <location>
        <begin position="460"/>
        <end position="519"/>
    </location>
</feature>
<evidence type="ECO:0000313" key="3">
    <source>
        <dbReference type="EMBL" id="OGC24452.1"/>
    </source>
</evidence>
<evidence type="ECO:0000256" key="1">
    <source>
        <dbReference type="SAM" id="Phobius"/>
    </source>
</evidence>
<comment type="caution">
    <text evidence="3">The sequence shown here is derived from an EMBL/GenBank/DDBJ whole genome shotgun (WGS) entry which is preliminary data.</text>
</comment>
<evidence type="ECO:0000313" key="4">
    <source>
        <dbReference type="Proteomes" id="UP000178417"/>
    </source>
</evidence>
<protein>
    <recommendedName>
        <fullName evidence="2">SLH domain-containing protein</fullName>
    </recommendedName>
</protein>
<dbReference type="Proteomes" id="UP000178417">
    <property type="component" value="Unassembled WGS sequence"/>
</dbReference>
<dbReference type="SUPFAM" id="SSF56935">
    <property type="entry name" value="Porins"/>
    <property type="match status" value="1"/>
</dbReference>
<dbReference type="InterPro" id="IPR001119">
    <property type="entry name" value="SLH_dom"/>
</dbReference>
<dbReference type="Gene3D" id="2.40.160.60">
    <property type="entry name" value="Outer membrane protein transport protein (OMPP1/FadL/TodX)"/>
    <property type="match status" value="1"/>
</dbReference>
<dbReference type="STRING" id="1802579.A2310_08615"/>
<evidence type="ECO:0000259" key="2">
    <source>
        <dbReference type="PROSITE" id="PS51272"/>
    </source>
</evidence>
<feature type="domain" description="SLH" evidence="2">
    <location>
        <begin position="521"/>
        <end position="581"/>
    </location>
</feature>
<dbReference type="AlphaFoldDB" id="A0A1F4SVJ1"/>